<keyword evidence="3 6" id="KW-0067">ATP-binding</keyword>
<dbReference type="PANTHER" id="PTHR42794:SF1">
    <property type="entry name" value="HEMIN IMPORT ATP-BINDING PROTEIN HMUV"/>
    <property type="match status" value="1"/>
</dbReference>
<dbReference type="NCBIfam" id="NF010068">
    <property type="entry name" value="PRK13548.1"/>
    <property type="match status" value="1"/>
</dbReference>
<evidence type="ECO:0000313" key="7">
    <source>
        <dbReference type="Proteomes" id="UP000186465"/>
    </source>
</evidence>
<dbReference type="SUPFAM" id="SSF52540">
    <property type="entry name" value="P-loop containing nucleoside triphosphate hydrolases"/>
    <property type="match status" value="1"/>
</dbReference>
<dbReference type="Proteomes" id="UP000186465">
    <property type="component" value="Unassembled WGS sequence"/>
</dbReference>
<dbReference type="InterPro" id="IPR017871">
    <property type="entry name" value="ABC_transporter-like_CS"/>
</dbReference>
<dbReference type="PROSITE" id="PS50893">
    <property type="entry name" value="ABC_TRANSPORTER_2"/>
    <property type="match status" value="1"/>
</dbReference>
<dbReference type="InterPro" id="IPR003593">
    <property type="entry name" value="AAA+_ATPase"/>
</dbReference>
<dbReference type="PANTHER" id="PTHR42794">
    <property type="entry name" value="HEMIN IMPORT ATP-BINDING PROTEIN HMUV"/>
    <property type="match status" value="1"/>
</dbReference>
<dbReference type="GO" id="GO:0005524">
    <property type="term" value="F:ATP binding"/>
    <property type="evidence" value="ECO:0007669"/>
    <property type="project" value="UniProtKB-KW"/>
</dbReference>
<keyword evidence="4" id="KW-1278">Translocase</keyword>
<sequence length="258" mass="27704">MLRAENISFAYGTRNILHNISIQLKAGEIVGLLGPNGTGKSTLVGVLSGDLTPATGTVTIAGKTLTDYDRMELAQTRSVMPQATEFPFAYLARDIVSMGRACWGRTQHGAEDERVVDQAMRCTDSYQFADRDVTRLSGGEKSRVTLARVIAQQASVVFLDEPTAALDIYHQEKTMRLCESLAAAGVAVVAVMHDIQLAGAYCDKIALMSGGAIAAYDTPQKVLTAEKLSAVYDHPIDVCTLASGEIVVLPRRSVRQPG</sequence>
<dbReference type="STRING" id="156892.BM477_01170"/>
<keyword evidence="1" id="KW-0813">Transport</keyword>
<accession>A0A1Q5PSZ3</accession>
<name>A0A1Q5PSZ3_9ACTO</name>
<evidence type="ECO:0000259" key="5">
    <source>
        <dbReference type="PROSITE" id="PS50893"/>
    </source>
</evidence>
<dbReference type="PROSITE" id="PS00211">
    <property type="entry name" value="ABC_TRANSPORTER_1"/>
    <property type="match status" value="1"/>
</dbReference>
<dbReference type="Pfam" id="PF00005">
    <property type="entry name" value="ABC_tran"/>
    <property type="match status" value="1"/>
</dbReference>
<dbReference type="InterPro" id="IPR003439">
    <property type="entry name" value="ABC_transporter-like_ATP-bd"/>
</dbReference>
<protein>
    <submittedName>
        <fullName evidence="6">ABC transporter ATP-binding protein</fullName>
    </submittedName>
</protein>
<dbReference type="FunFam" id="3.40.50.300:FF:000134">
    <property type="entry name" value="Iron-enterobactin ABC transporter ATP-binding protein"/>
    <property type="match status" value="1"/>
</dbReference>
<evidence type="ECO:0000256" key="3">
    <source>
        <dbReference type="ARBA" id="ARBA00022840"/>
    </source>
</evidence>
<evidence type="ECO:0000256" key="4">
    <source>
        <dbReference type="ARBA" id="ARBA00022967"/>
    </source>
</evidence>
<proteinExistence type="predicted"/>
<gene>
    <name evidence="6" type="ORF">BM477_01170</name>
</gene>
<feature type="domain" description="ABC transporter" evidence="5">
    <location>
        <begin position="2"/>
        <end position="235"/>
    </location>
</feature>
<organism evidence="6 7">
    <name type="scientific">Boudabousia marimammalium</name>
    <dbReference type="NCBI Taxonomy" id="156892"/>
    <lineage>
        <taxon>Bacteria</taxon>
        <taxon>Bacillati</taxon>
        <taxon>Actinomycetota</taxon>
        <taxon>Actinomycetes</taxon>
        <taxon>Actinomycetales</taxon>
        <taxon>Actinomycetaceae</taxon>
        <taxon>Boudabousia</taxon>
    </lineage>
</organism>
<evidence type="ECO:0000256" key="2">
    <source>
        <dbReference type="ARBA" id="ARBA00022741"/>
    </source>
</evidence>
<evidence type="ECO:0000256" key="1">
    <source>
        <dbReference type="ARBA" id="ARBA00022448"/>
    </source>
</evidence>
<keyword evidence="7" id="KW-1185">Reference proteome</keyword>
<dbReference type="Gene3D" id="3.40.50.300">
    <property type="entry name" value="P-loop containing nucleotide triphosphate hydrolases"/>
    <property type="match status" value="1"/>
</dbReference>
<keyword evidence="2" id="KW-0547">Nucleotide-binding</keyword>
<comment type="caution">
    <text evidence="6">The sequence shown here is derived from an EMBL/GenBank/DDBJ whole genome shotgun (WGS) entry which is preliminary data.</text>
</comment>
<dbReference type="EMBL" id="MPDM01000001">
    <property type="protein sequence ID" value="OKL50686.1"/>
    <property type="molecule type" value="Genomic_DNA"/>
</dbReference>
<dbReference type="AlphaFoldDB" id="A0A1Q5PSZ3"/>
<reference evidence="7" key="1">
    <citation type="submission" date="2016-11" db="EMBL/GenBank/DDBJ databases">
        <title>Actinomyces gypaetusis sp. nov. isolated from Gypaetus barbatus in Qinghai Tibet Plateau China.</title>
        <authorList>
            <person name="Meng X."/>
        </authorList>
    </citation>
    <scope>NUCLEOTIDE SEQUENCE [LARGE SCALE GENOMIC DNA]</scope>
    <source>
        <strain evidence="7">DSM 15383</strain>
    </source>
</reference>
<dbReference type="OrthoDB" id="3291337at2"/>
<dbReference type="InterPro" id="IPR027417">
    <property type="entry name" value="P-loop_NTPase"/>
</dbReference>
<dbReference type="CDD" id="cd03214">
    <property type="entry name" value="ABC_Iron-Siderophores_B12_Hemin"/>
    <property type="match status" value="1"/>
</dbReference>
<dbReference type="SMART" id="SM00382">
    <property type="entry name" value="AAA"/>
    <property type="match status" value="1"/>
</dbReference>
<evidence type="ECO:0000313" key="6">
    <source>
        <dbReference type="EMBL" id="OKL50686.1"/>
    </source>
</evidence>
<dbReference type="GO" id="GO:0016887">
    <property type="term" value="F:ATP hydrolysis activity"/>
    <property type="evidence" value="ECO:0007669"/>
    <property type="project" value="InterPro"/>
</dbReference>